<dbReference type="PANTHER" id="PTHR10878">
    <property type="entry name" value="SEGMENT POLARITY PROTEIN DISHEVELLED"/>
    <property type="match status" value="1"/>
</dbReference>
<dbReference type="InterPro" id="IPR015506">
    <property type="entry name" value="Dsh/Dvl-rel"/>
</dbReference>
<dbReference type="GO" id="GO:0060070">
    <property type="term" value="P:canonical Wnt signaling pathway"/>
    <property type="evidence" value="ECO:0007669"/>
    <property type="project" value="TreeGrafter"/>
</dbReference>
<dbReference type="EMBL" id="KN122750">
    <property type="protein sequence ID" value="KFO28557.1"/>
    <property type="molecule type" value="Genomic_DNA"/>
</dbReference>
<protein>
    <submittedName>
        <fullName evidence="2">Dixin</fullName>
    </submittedName>
</protein>
<evidence type="ECO:0000313" key="2">
    <source>
        <dbReference type="EMBL" id="KFO28557.1"/>
    </source>
</evidence>
<keyword evidence="1" id="KW-0175">Coiled coil</keyword>
<dbReference type="GO" id="GO:0005829">
    <property type="term" value="C:cytosol"/>
    <property type="evidence" value="ECO:0007669"/>
    <property type="project" value="TreeGrafter"/>
</dbReference>
<sequence length="225" mass="25441">MLACLTHRYLLEVLQEGFNEQQLQACVARAEKEAISEACTGPETGSPGWGVQGVAAALADVCCDMSQSGLDIFRYRQRNSSMDEEIENLYWSVPIHSAKSESMKSQVEEKADFVIISSEVIGNRTEETDSPLSQNWQPKSPGTYLETSWEEQLLEQQEHLEKEMEETKKMVSELQASLLNGSLPEDEQERPLALREPRVNPEEQLIIIQSCLDQSMEENQDLKNC</sequence>
<organism evidence="2 3">
    <name type="scientific">Fukomys damarensis</name>
    <name type="common">Damaraland mole rat</name>
    <name type="synonym">Cryptomys damarensis</name>
    <dbReference type="NCBI Taxonomy" id="885580"/>
    <lineage>
        <taxon>Eukaryota</taxon>
        <taxon>Metazoa</taxon>
        <taxon>Chordata</taxon>
        <taxon>Craniata</taxon>
        <taxon>Vertebrata</taxon>
        <taxon>Euteleostomi</taxon>
        <taxon>Mammalia</taxon>
        <taxon>Eutheria</taxon>
        <taxon>Euarchontoglires</taxon>
        <taxon>Glires</taxon>
        <taxon>Rodentia</taxon>
        <taxon>Hystricomorpha</taxon>
        <taxon>Bathyergidae</taxon>
        <taxon>Fukomys</taxon>
    </lineage>
</organism>
<evidence type="ECO:0000256" key="1">
    <source>
        <dbReference type="SAM" id="Coils"/>
    </source>
</evidence>
<gene>
    <name evidence="2" type="ORF">H920_10045</name>
</gene>
<dbReference type="AlphaFoldDB" id="A0A091DBU4"/>
<dbReference type="Proteomes" id="UP000028990">
    <property type="component" value="Unassembled WGS sequence"/>
</dbReference>
<dbReference type="PANTHER" id="PTHR10878:SF22">
    <property type="entry name" value="DIXIN"/>
    <property type="match status" value="1"/>
</dbReference>
<proteinExistence type="predicted"/>
<keyword evidence="3" id="KW-1185">Reference proteome</keyword>
<feature type="coiled-coil region" evidence="1">
    <location>
        <begin position="150"/>
        <end position="177"/>
    </location>
</feature>
<accession>A0A091DBU4</accession>
<reference evidence="2 3" key="1">
    <citation type="submission" date="2013-11" db="EMBL/GenBank/DDBJ databases">
        <title>The Damaraland mole rat (Fukomys damarensis) genome and evolution of African mole rats.</title>
        <authorList>
            <person name="Gladyshev V.N."/>
            <person name="Fang X."/>
        </authorList>
    </citation>
    <scope>NUCLEOTIDE SEQUENCE [LARGE SCALE GENOMIC DNA]</scope>
    <source>
        <tissue evidence="2">Liver</tissue>
    </source>
</reference>
<evidence type="ECO:0000313" key="3">
    <source>
        <dbReference type="Proteomes" id="UP000028990"/>
    </source>
</evidence>
<name>A0A091DBU4_FUKDA</name>